<dbReference type="InterPro" id="IPR036844">
    <property type="entry name" value="Hint_dom_sf"/>
</dbReference>
<accession>A0A7J6NCQ2</accession>
<evidence type="ECO:0000313" key="3">
    <source>
        <dbReference type="EMBL" id="KAF4681678.1"/>
    </source>
</evidence>
<name>A0A7J6NCQ2_PEROL</name>
<dbReference type="SUPFAM" id="SSF51294">
    <property type="entry name" value="Hedgehog/intein (Hint) domain"/>
    <property type="match status" value="1"/>
</dbReference>
<sequence length="1140" mass="126110">MVLSCSFSTAVPIKAASGGSCRLGFERLRADVTMKMVREEVANAMDQHLEEASDKMQRRFEAAVDGLKVDMCDRASVAGMVEEARQEWSEASTKRFDEVSRALADVHDRLQGHAQQLRGEITSSQAKVLGVLAETGDELARRIELQSSSPPQVGEDTQSQLSEEINKYVGGSSFRASFEYHSFPYLPSPASPQEGRVVVELLSSSSAIKGQGLYSSIDGAELRVVAAERKLSVLEEKLTDAENSLTSTISNVAEELDAATAENTESIAKLKESVGGLEDAIEGIAGSLEASEGRLLKEIGDKAGREEVEGMLRRVKAEAKAPTGPPVDTSAAPGLSEITTQLEQQLQEALEPLKGNLKDLEARTEAGMEALSVKMVDARKALGENTESIGNRIDSLGLRVLQLEKASQQTTGLSMEASTIPRKDTALEEDIRDLKRRVTDVEELRSEVRVVRRDFQEAARPLLATVEDAGAPSENSSSLMQQLVETCLQWRSEIQKARTSLREQREGSEEVQEALDDCRDRVDALMRDVEAAVGEISRWVAQRRPLEEAEIERTFLSIHDEVITEKPLRLVDAARDLVRRMNFETAEGCHWYLPTPYRLCWECYGFSVENEYNFCNVRLRLKIPRLPMDHGRRTSNLLSYLERIRDRARRDVTMGVTADALRANAEERRRRAARRRERKIIARPAKHSEPIEIENSPRRENGRMNHHQGSALVIGCRLDCPRRSSAALPEDEGPPLPLVTSTLSAAELEDLLEARTERIQPVKTVRDAASSLQAAATLTSAGLLSELSSIWRGADPVFPRHNSSGLQATVKELLSLVKEAEANDVPEKELEELRRMVSVDLEENLISPLVAGVLGRLIDQEAARLQKILLRSTAEAAHNISEDSVPYEKEAQVLNINGQTFTCNRGDMEGCIRECARQFPPADQHKCATAIEREMGTLPMCFPSTARVRVKEKGEISMAELKLGDLVLAGEANGVASFQRLVTWLHYSPEEVGTFLQFQLRASKRTFVASAEHLIYDPEASDFVRADQARSVCLLNPLEGTCTGASSIAESSPVHCKGVYCPLTTSGTIIVDDVLCSCFASPECIPFTISHRAALIVTSPIRFSSVKDTPAYTDIHPYCRWLMDATSTITTLRPWWQLPR</sequence>
<dbReference type="Pfam" id="PF01079">
    <property type="entry name" value="Hint"/>
    <property type="match status" value="1"/>
</dbReference>
<comment type="caution">
    <text evidence="3">The sequence shown here is derived from an EMBL/GenBank/DDBJ whole genome shotgun (WGS) entry which is preliminary data.</text>
</comment>
<dbReference type="OrthoDB" id="5212at2759"/>
<feature type="domain" description="Hedgehog protein Hint" evidence="2">
    <location>
        <begin position="940"/>
        <end position="1083"/>
    </location>
</feature>
<dbReference type="InterPro" id="IPR050387">
    <property type="entry name" value="Hedgehog_Signaling"/>
</dbReference>
<dbReference type="CDD" id="cd00081">
    <property type="entry name" value="Hint"/>
    <property type="match status" value="1"/>
</dbReference>
<proteinExistence type="predicted"/>
<dbReference type="AlphaFoldDB" id="A0A7J6NCQ2"/>
<gene>
    <name evidence="3" type="ORF">FOZ60_011716</name>
</gene>
<dbReference type="EMBL" id="JABANP010000496">
    <property type="protein sequence ID" value="KAF4681678.1"/>
    <property type="molecule type" value="Genomic_DNA"/>
</dbReference>
<evidence type="ECO:0000256" key="1">
    <source>
        <dbReference type="SAM" id="Coils"/>
    </source>
</evidence>
<evidence type="ECO:0000259" key="2">
    <source>
        <dbReference type="Pfam" id="PF01079"/>
    </source>
</evidence>
<dbReference type="PANTHER" id="PTHR11889">
    <property type="entry name" value="HEDGEHOG"/>
    <property type="match status" value="1"/>
</dbReference>
<dbReference type="PANTHER" id="PTHR11889:SF31">
    <property type="entry name" value="PROTEIN HEDGEHOG"/>
    <property type="match status" value="1"/>
</dbReference>
<dbReference type="Gene3D" id="2.170.16.10">
    <property type="entry name" value="Hedgehog/Intein (Hint) domain"/>
    <property type="match status" value="1"/>
</dbReference>
<dbReference type="Proteomes" id="UP000541610">
    <property type="component" value="Unassembled WGS sequence"/>
</dbReference>
<dbReference type="GO" id="GO:0016540">
    <property type="term" value="P:protein autoprocessing"/>
    <property type="evidence" value="ECO:0007669"/>
    <property type="project" value="InterPro"/>
</dbReference>
<dbReference type="InterPro" id="IPR001767">
    <property type="entry name" value="Hedgehog_Hint"/>
</dbReference>
<keyword evidence="1" id="KW-0175">Coiled coil</keyword>
<protein>
    <recommendedName>
        <fullName evidence="2">Hedgehog protein Hint domain-containing protein</fullName>
    </recommendedName>
</protein>
<reference evidence="3 4" key="1">
    <citation type="submission" date="2020-04" db="EMBL/GenBank/DDBJ databases">
        <title>Perkinsus olseni comparative genomics.</title>
        <authorList>
            <person name="Bogema D.R."/>
        </authorList>
    </citation>
    <scope>NUCLEOTIDE SEQUENCE [LARGE SCALE GENOMIC DNA]</scope>
    <source>
        <strain evidence="3">00978-12</strain>
    </source>
</reference>
<feature type="coiled-coil region" evidence="1">
    <location>
        <begin position="217"/>
        <end position="244"/>
    </location>
</feature>
<evidence type="ECO:0000313" key="4">
    <source>
        <dbReference type="Proteomes" id="UP000541610"/>
    </source>
</evidence>
<organism evidence="3 4">
    <name type="scientific">Perkinsus olseni</name>
    <name type="common">Perkinsus atlanticus</name>
    <dbReference type="NCBI Taxonomy" id="32597"/>
    <lineage>
        <taxon>Eukaryota</taxon>
        <taxon>Sar</taxon>
        <taxon>Alveolata</taxon>
        <taxon>Perkinsozoa</taxon>
        <taxon>Perkinsea</taxon>
        <taxon>Perkinsida</taxon>
        <taxon>Perkinsidae</taxon>
        <taxon>Perkinsus</taxon>
    </lineage>
</organism>